<feature type="compositionally biased region" description="Basic and acidic residues" evidence="1">
    <location>
        <begin position="71"/>
        <end position="83"/>
    </location>
</feature>
<dbReference type="PANTHER" id="PTHR15836">
    <property type="entry name" value="PERIPHILIN 1"/>
    <property type="match status" value="1"/>
</dbReference>
<dbReference type="GO" id="GO:0005654">
    <property type="term" value="C:nucleoplasm"/>
    <property type="evidence" value="ECO:0007669"/>
    <property type="project" value="TreeGrafter"/>
</dbReference>
<dbReference type="InterPro" id="IPR057603">
    <property type="entry name" value="Periphilin-1_C"/>
</dbReference>
<accession>A0AAD1VYB0</accession>
<feature type="compositionally biased region" description="Basic and acidic residues" evidence="1">
    <location>
        <begin position="127"/>
        <end position="139"/>
    </location>
</feature>
<protein>
    <submittedName>
        <fullName evidence="3">Periphilin-1 isoform X2</fullName>
    </submittedName>
</protein>
<dbReference type="AlphaFoldDB" id="A0AAD1VYB0"/>
<dbReference type="InterPro" id="IPR028851">
    <property type="entry name" value="Pphln1"/>
</dbReference>
<dbReference type="GO" id="GO:0097355">
    <property type="term" value="P:protein localization to heterochromatin"/>
    <property type="evidence" value="ECO:0007669"/>
    <property type="project" value="TreeGrafter"/>
</dbReference>
<evidence type="ECO:0000259" key="2">
    <source>
        <dbReference type="Pfam" id="PF25234"/>
    </source>
</evidence>
<dbReference type="Proteomes" id="UP001295444">
    <property type="component" value="Chromosome 03"/>
</dbReference>
<dbReference type="EMBL" id="OW240914">
    <property type="protein sequence ID" value="CAH2278014.1"/>
    <property type="molecule type" value="Genomic_DNA"/>
</dbReference>
<proteinExistence type="predicted"/>
<keyword evidence="4" id="KW-1185">Reference proteome</keyword>
<evidence type="ECO:0000256" key="1">
    <source>
        <dbReference type="SAM" id="MobiDB-lite"/>
    </source>
</evidence>
<dbReference type="PANTHER" id="PTHR15836:SF4">
    <property type="entry name" value="PERIPHILIN-1"/>
    <property type="match status" value="1"/>
</dbReference>
<feature type="region of interest" description="Disordered" evidence="1">
    <location>
        <begin position="71"/>
        <end position="222"/>
    </location>
</feature>
<evidence type="ECO:0000313" key="3">
    <source>
        <dbReference type="EMBL" id="CAH2278014.1"/>
    </source>
</evidence>
<feature type="domain" description="Periphilin-1 C-terminal" evidence="2">
    <location>
        <begin position="272"/>
        <end position="352"/>
    </location>
</feature>
<dbReference type="GO" id="GO:0045814">
    <property type="term" value="P:negative regulation of gene expression, epigenetic"/>
    <property type="evidence" value="ECO:0007669"/>
    <property type="project" value="TreeGrafter"/>
</dbReference>
<dbReference type="GO" id="GO:0045892">
    <property type="term" value="P:negative regulation of DNA-templated transcription"/>
    <property type="evidence" value="ECO:0007669"/>
    <property type="project" value="InterPro"/>
</dbReference>
<reference evidence="3" key="1">
    <citation type="submission" date="2022-03" db="EMBL/GenBank/DDBJ databases">
        <authorList>
            <person name="Alioto T."/>
            <person name="Alioto T."/>
            <person name="Gomez Garrido J."/>
        </authorList>
    </citation>
    <scope>NUCLEOTIDE SEQUENCE</scope>
</reference>
<dbReference type="Pfam" id="PF25234">
    <property type="entry name" value="Periphilin_C"/>
    <property type="match status" value="1"/>
</dbReference>
<sequence length="358" mass="41440">MDYRKDEMWADGRYDYERIPRHRLVSRDVLPDCLSLQGEYHRVVNVVNHRRAEDETYPRYEEYGEPDYRDYEEGHGYSAERRGGLYRGDSPGYRWQRGDPHMSRQPEYRESREGFRRKPMYPPNVYVRERSPHRRESPFFRDSPVTQRDSPHSRSGSSVSSRSYSPDRGKSFSSHQHSRSKERPVGHPLKSPRDVSPSSSASTLPAKAVELEKSSRSEGAFVETSSMWAADKMDLSENNAPETTDEYVKTTGQSSALYGDPSEEHEANVSATSEVFEVRPHNSRAKAIAAKTKEIEEVYRQDCETFGMVVKMLIDKDPSLEKQVQYALKQNLSEIGERCIEELKMYITEYDDTHQELA</sequence>
<feature type="compositionally biased region" description="Basic and acidic residues" evidence="1">
    <location>
        <begin position="96"/>
        <end position="116"/>
    </location>
</feature>
<feature type="compositionally biased region" description="Low complexity" evidence="1">
    <location>
        <begin position="153"/>
        <end position="164"/>
    </location>
</feature>
<dbReference type="CDD" id="cd22896">
    <property type="entry name" value="periphilin-like"/>
    <property type="match status" value="1"/>
</dbReference>
<evidence type="ECO:0000313" key="4">
    <source>
        <dbReference type="Proteomes" id="UP001295444"/>
    </source>
</evidence>
<organism evidence="3 4">
    <name type="scientific">Pelobates cultripes</name>
    <name type="common">Western spadefoot toad</name>
    <dbReference type="NCBI Taxonomy" id="61616"/>
    <lineage>
        <taxon>Eukaryota</taxon>
        <taxon>Metazoa</taxon>
        <taxon>Chordata</taxon>
        <taxon>Craniata</taxon>
        <taxon>Vertebrata</taxon>
        <taxon>Euteleostomi</taxon>
        <taxon>Amphibia</taxon>
        <taxon>Batrachia</taxon>
        <taxon>Anura</taxon>
        <taxon>Pelobatoidea</taxon>
        <taxon>Pelobatidae</taxon>
        <taxon>Pelobates</taxon>
    </lineage>
</organism>
<gene>
    <name evidence="3" type="ORF">PECUL_23A025216</name>
</gene>
<name>A0AAD1VYB0_PELCU</name>